<feature type="domain" description="4Fe-4S Mo/W bis-MGD-type" evidence="8">
    <location>
        <begin position="3"/>
        <end position="60"/>
    </location>
</feature>
<evidence type="ECO:0000313" key="10">
    <source>
        <dbReference type="Proteomes" id="UP000838308"/>
    </source>
</evidence>
<comment type="cofactor">
    <cofactor evidence="1">
        <name>Mo-bis(molybdopterin guanine dinucleotide)</name>
        <dbReference type="ChEBI" id="CHEBI:60539"/>
    </cofactor>
</comment>
<dbReference type="SUPFAM" id="SSF53706">
    <property type="entry name" value="Formate dehydrogenase/DMSO reductase, domains 1-3"/>
    <property type="match status" value="1"/>
</dbReference>
<comment type="similarity">
    <text evidence="2">Belongs to the prokaryotic molybdopterin-containing oxidoreductase family.</text>
</comment>
<dbReference type="InterPro" id="IPR006963">
    <property type="entry name" value="Mopterin_OxRdtase_4Fe-4S_dom"/>
</dbReference>
<dbReference type="InterPro" id="IPR009010">
    <property type="entry name" value="Asp_de-COase-like_dom_sf"/>
</dbReference>
<dbReference type="PROSITE" id="PS51669">
    <property type="entry name" value="4FE4S_MOW_BIS_MGD"/>
    <property type="match status" value="1"/>
</dbReference>
<dbReference type="Gene3D" id="3.40.228.10">
    <property type="entry name" value="Dimethylsulfoxide Reductase, domain 2"/>
    <property type="match status" value="1"/>
</dbReference>
<dbReference type="SMART" id="SM00926">
    <property type="entry name" value="Molybdop_Fe4S4"/>
    <property type="match status" value="1"/>
</dbReference>
<dbReference type="EMBL" id="CALBWS010000033">
    <property type="protein sequence ID" value="CAH2716824.1"/>
    <property type="molecule type" value="Genomic_DNA"/>
</dbReference>
<dbReference type="Gene3D" id="2.20.25.90">
    <property type="entry name" value="ADC-like domains"/>
    <property type="match status" value="1"/>
</dbReference>
<dbReference type="PANTHER" id="PTHR43742:SF6">
    <property type="entry name" value="OXIDOREDUCTASE YYAE-RELATED"/>
    <property type="match status" value="1"/>
</dbReference>
<comment type="caution">
    <text evidence="9">The sequence shown here is derived from an EMBL/GenBank/DDBJ whole genome shotgun (WGS) entry which is preliminary data.</text>
</comment>
<dbReference type="Gene3D" id="2.40.40.20">
    <property type="match status" value="1"/>
</dbReference>
<evidence type="ECO:0000256" key="3">
    <source>
        <dbReference type="ARBA" id="ARBA00022505"/>
    </source>
</evidence>
<dbReference type="InterPro" id="IPR050612">
    <property type="entry name" value="Prok_Mopterin_Oxidored"/>
</dbReference>
<dbReference type="PANTHER" id="PTHR43742">
    <property type="entry name" value="TRIMETHYLAMINE-N-OXIDE REDUCTASE"/>
    <property type="match status" value="1"/>
</dbReference>
<organism evidence="9 10">
    <name type="scientific">Neobacillus rhizosphaerae</name>
    <dbReference type="NCBI Taxonomy" id="2880965"/>
    <lineage>
        <taxon>Bacteria</taxon>
        <taxon>Bacillati</taxon>
        <taxon>Bacillota</taxon>
        <taxon>Bacilli</taxon>
        <taxon>Bacillales</taxon>
        <taxon>Bacillaceae</taxon>
        <taxon>Neobacillus</taxon>
    </lineage>
</organism>
<evidence type="ECO:0000256" key="6">
    <source>
        <dbReference type="ARBA" id="ARBA00023004"/>
    </source>
</evidence>
<name>A0ABM9EVW5_9BACI</name>
<dbReference type="EC" id="1.8.99.-" evidence="9"/>
<keyword evidence="10" id="KW-1185">Reference proteome</keyword>
<dbReference type="Proteomes" id="UP000838308">
    <property type="component" value="Unassembled WGS sequence"/>
</dbReference>
<protein>
    <submittedName>
        <fullName evidence="9">Dimethyl sulfoxide reductase chain YnfF</fullName>
        <ecNumber evidence="9">1.8.99.-</ecNumber>
    </submittedName>
</protein>
<gene>
    <name evidence="9" type="primary">ynfF</name>
    <name evidence="9" type="ORF">BACCIP111895_04012</name>
</gene>
<dbReference type="InterPro" id="IPR006656">
    <property type="entry name" value="Mopterin_OxRdtase"/>
</dbReference>
<evidence type="ECO:0000313" key="9">
    <source>
        <dbReference type="EMBL" id="CAH2716824.1"/>
    </source>
</evidence>
<dbReference type="GO" id="GO:0016491">
    <property type="term" value="F:oxidoreductase activity"/>
    <property type="evidence" value="ECO:0007669"/>
    <property type="project" value="UniProtKB-KW"/>
</dbReference>
<keyword evidence="6" id="KW-0408">Iron</keyword>
<evidence type="ECO:0000259" key="8">
    <source>
        <dbReference type="PROSITE" id="PS51669"/>
    </source>
</evidence>
<dbReference type="PROSITE" id="PS00490">
    <property type="entry name" value="MOLYBDOPTERIN_PROK_2"/>
    <property type="match status" value="1"/>
</dbReference>
<dbReference type="Pfam" id="PF04879">
    <property type="entry name" value="Molybdop_Fe4S4"/>
    <property type="match status" value="1"/>
</dbReference>
<dbReference type="InterPro" id="IPR006655">
    <property type="entry name" value="Mopterin_OxRdtase_prok_CS"/>
</dbReference>
<dbReference type="InterPro" id="IPR006657">
    <property type="entry name" value="MoPterin_dinucl-bd_dom"/>
</dbReference>
<keyword evidence="7" id="KW-0411">Iron-sulfur</keyword>
<keyword evidence="4" id="KW-0479">Metal-binding</keyword>
<dbReference type="RefSeq" id="WP_248737060.1">
    <property type="nucleotide sequence ID" value="NZ_CALBWS010000033.1"/>
</dbReference>
<dbReference type="Gene3D" id="3.30.2070.10">
    <property type="entry name" value="Formate dehydrogenase/DMSO reductase"/>
    <property type="match status" value="1"/>
</dbReference>
<evidence type="ECO:0000256" key="2">
    <source>
        <dbReference type="ARBA" id="ARBA00010312"/>
    </source>
</evidence>
<evidence type="ECO:0000256" key="1">
    <source>
        <dbReference type="ARBA" id="ARBA00001942"/>
    </source>
</evidence>
<evidence type="ECO:0000256" key="5">
    <source>
        <dbReference type="ARBA" id="ARBA00023002"/>
    </source>
</evidence>
<evidence type="ECO:0000256" key="4">
    <source>
        <dbReference type="ARBA" id="ARBA00022723"/>
    </source>
</evidence>
<dbReference type="Gene3D" id="3.40.50.740">
    <property type="match status" value="1"/>
</dbReference>
<keyword evidence="3" id="KW-0500">Molybdenum</keyword>
<dbReference type="Pfam" id="PF01568">
    <property type="entry name" value="Molydop_binding"/>
    <property type="match status" value="1"/>
</dbReference>
<dbReference type="SUPFAM" id="SSF50692">
    <property type="entry name" value="ADC-like"/>
    <property type="match status" value="1"/>
</dbReference>
<reference evidence="9" key="1">
    <citation type="submission" date="2022-04" db="EMBL/GenBank/DDBJ databases">
        <authorList>
            <person name="Criscuolo A."/>
        </authorList>
    </citation>
    <scope>NUCLEOTIDE SEQUENCE</scope>
    <source>
        <strain evidence="9">CIP111895</strain>
    </source>
</reference>
<evidence type="ECO:0000256" key="7">
    <source>
        <dbReference type="ARBA" id="ARBA00023014"/>
    </source>
</evidence>
<keyword evidence="5 9" id="KW-0560">Oxidoreductase</keyword>
<proteinExistence type="inferred from homology"/>
<sequence length="671" mass="76060">MKDGVYRNTCPRNCFGTCGILSYVKNGRLMKVTGDPKHGYTKGRLCAKGYASTQFVYNTQRLKYPMIQSPRGSGNWKRISWDEAYSIIAGKIIELNQRFGSNLASGYNKFSGNLGFLHYAVEGMFNSFGPHTKPVGNPCALTGKLAVNQAFGHNFSSNPEDMADTNLIVIWGANPAVTNVHQMKFIYEARRSGAKFIVIDPIFTRTAEKADVYIQINPGTDAWLAFGIAKILIEKGIDDEESIREQTIGWDQYKHFIHHQIDLSDVSKRTGVPTEAMEVLAEFYGNLKPAVTWNGLGIQRNDRGSHSISAINSLAAMTGILSNPNSGLYYMHFDIEHFPQLLLNHQGPVHPNITKSRDIDISNYSKNALALTEPPLKFLWVASRNIITQDQNLKSWHQLFNQLELIVTVDLYLTKTAKHSDIVLPAASHFEEEDLNVGYWHYWLSINQKSIPPYYEAKSDLQIARELTKKLNELSPGFSNFPFEKEPIDWIKEELTPEIMRQYSLTSYEDLLEGPHKKIEIAHSMPDSEKFRLLPSKETVTEQLQSENLKKPLTYRLLTPQTLLKIHSQYELVPWLNQEQTEDIIELSSTAAIQHEIDENTKIEIYNQHGFIIGTAKINPTLPNQVVLASQAGNNPINQLITQTDDKGANGSSTFFYDSMVNIRKWREKNV</sequence>
<dbReference type="Pfam" id="PF00384">
    <property type="entry name" value="Molybdopterin"/>
    <property type="match status" value="1"/>
</dbReference>
<accession>A0ABM9EVW5</accession>